<proteinExistence type="predicted"/>
<dbReference type="EMBL" id="QJJX01000005">
    <property type="protein sequence ID" value="PXX23620.1"/>
    <property type="molecule type" value="Genomic_DNA"/>
</dbReference>
<evidence type="ECO:0000313" key="1">
    <source>
        <dbReference type="EMBL" id="PXX23620.1"/>
    </source>
</evidence>
<reference evidence="1 2" key="1">
    <citation type="submission" date="2018-05" db="EMBL/GenBank/DDBJ databases">
        <title>Genomic Encyclopedia of Type Strains, Phase I: the one thousand microbial genomes (KMG-I) project.</title>
        <authorList>
            <person name="Kyrpides N."/>
        </authorList>
    </citation>
    <scope>NUCLEOTIDE SEQUENCE [LARGE SCALE GENOMIC DNA]</scope>
    <source>
        <strain evidence="1 2">DSM 15611</strain>
    </source>
</reference>
<gene>
    <name evidence="1" type="ORF">EJ73_00609</name>
</gene>
<name>A0A318I392_9BACT</name>
<protein>
    <recommendedName>
        <fullName evidence="3">BppU N-terminal domain-containing protein</fullName>
    </recommendedName>
</protein>
<evidence type="ECO:0008006" key="3">
    <source>
        <dbReference type="Google" id="ProtNLM"/>
    </source>
</evidence>
<keyword evidence="2" id="KW-1185">Reference proteome</keyword>
<dbReference type="Proteomes" id="UP000248314">
    <property type="component" value="Unassembled WGS sequence"/>
</dbReference>
<dbReference type="AlphaFoldDB" id="A0A318I392"/>
<dbReference type="OrthoDB" id="1082562at2"/>
<dbReference type="STRING" id="1122991.GCA_000613445_01320"/>
<comment type="caution">
    <text evidence="1">The sequence shown here is derived from an EMBL/GenBank/DDBJ whole genome shotgun (WGS) entry which is preliminary data.</text>
</comment>
<accession>A0A318I392</accession>
<sequence>MNNCNNNRGLTPLARKNYNEDFYVRLKLVANEMDMMFPAGDFTAIFTSTGGGRYTCGRENGVLTNCKVNADGTASCFIQGGHLEVGTLKAEVRIMQDDPNYPNGQRRDVLFPDGVIELITGASSFDDVQMEVAMNYAIVSAYELAVKKGYQGTQEEFYATFSELTKTMNATKETAKGLQTKLEDVTAKWQELNTSITNKLSNIRDGKSAYEFAKEQGYVGTVQQWLSSLKGDKGDTGWLALVNHGTSDTTFVLTPNAMHVWGEVGQLTLTLGEPMPNVVNEYAFEFQSPSGTPTSLSLPATLKWYNDYTPTIRAGKRYQASIVNNVIIMGEVSV</sequence>
<evidence type="ECO:0000313" key="2">
    <source>
        <dbReference type="Proteomes" id="UP000248314"/>
    </source>
</evidence>
<organism evidence="1 2">
    <name type="scientific">Hoylesella shahii DSM 15611 = JCM 12083</name>
    <dbReference type="NCBI Taxonomy" id="1122991"/>
    <lineage>
        <taxon>Bacteria</taxon>
        <taxon>Pseudomonadati</taxon>
        <taxon>Bacteroidota</taxon>
        <taxon>Bacteroidia</taxon>
        <taxon>Bacteroidales</taxon>
        <taxon>Prevotellaceae</taxon>
        <taxon>Hoylesella</taxon>
    </lineage>
</organism>